<dbReference type="InterPro" id="IPR050185">
    <property type="entry name" value="Ub_carboxyl-term_hydrolase"/>
</dbReference>
<dbReference type="SUPFAM" id="SSF54001">
    <property type="entry name" value="Cysteine proteinases"/>
    <property type="match status" value="1"/>
</dbReference>
<dbReference type="InterPro" id="IPR001394">
    <property type="entry name" value="Peptidase_C19_UCH"/>
</dbReference>
<comment type="caution">
    <text evidence="3">The sequence shown here is derived from an EMBL/GenBank/DDBJ whole genome shotgun (WGS) entry which is preliminary data.</text>
</comment>
<dbReference type="AlphaFoldDB" id="A0AAD1XCD9"/>
<accession>A0AAD1XCD9</accession>
<dbReference type="GO" id="GO:0016579">
    <property type="term" value="P:protein deubiquitination"/>
    <property type="evidence" value="ECO:0007669"/>
    <property type="project" value="InterPro"/>
</dbReference>
<dbReference type="PANTHER" id="PTHR21646">
    <property type="entry name" value="UBIQUITIN CARBOXYL-TERMINAL HYDROLASE"/>
    <property type="match status" value="1"/>
</dbReference>
<evidence type="ECO:0000256" key="1">
    <source>
        <dbReference type="SAM" id="MobiDB-lite"/>
    </source>
</evidence>
<evidence type="ECO:0000259" key="2">
    <source>
        <dbReference type="PROSITE" id="PS50235"/>
    </source>
</evidence>
<name>A0AAD1XCD9_EUPCR</name>
<dbReference type="EMBL" id="CAMPGE010006984">
    <property type="protein sequence ID" value="CAI2365906.1"/>
    <property type="molecule type" value="Genomic_DNA"/>
</dbReference>
<feature type="compositionally biased region" description="Basic and acidic residues" evidence="1">
    <location>
        <begin position="156"/>
        <end position="171"/>
    </location>
</feature>
<dbReference type="InterPro" id="IPR028889">
    <property type="entry name" value="USP"/>
</dbReference>
<protein>
    <recommendedName>
        <fullName evidence="2">USP domain-containing protein</fullName>
    </recommendedName>
</protein>
<dbReference type="Pfam" id="PF00443">
    <property type="entry name" value="UCH"/>
    <property type="match status" value="1"/>
</dbReference>
<organism evidence="3 4">
    <name type="scientific">Euplotes crassus</name>
    <dbReference type="NCBI Taxonomy" id="5936"/>
    <lineage>
        <taxon>Eukaryota</taxon>
        <taxon>Sar</taxon>
        <taxon>Alveolata</taxon>
        <taxon>Ciliophora</taxon>
        <taxon>Intramacronucleata</taxon>
        <taxon>Spirotrichea</taxon>
        <taxon>Hypotrichia</taxon>
        <taxon>Euplotida</taxon>
        <taxon>Euplotidae</taxon>
        <taxon>Moneuplotes</taxon>
    </lineage>
</organism>
<dbReference type="Proteomes" id="UP001295684">
    <property type="component" value="Unassembled WGS sequence"/>
</dbReference>
<evidence type="ECO:0000313" key="3">
    <source>
        <dbReference type="EMBL" id="CAI2365906.1"/>
    </source>
</evidence>
<evidence type="ECO:0000313" key="4">
    <source>
        <dbReference type="Proteomes" id="UP001295684"/>
    </source>
</evidence>
<feature type="compositionally biased region" description="Polar residues" evidence="1">
    <location>
        <begin position="25"/>
        <end position="50"/>
    </location>
</feature>
<dbReference type="PANTHER" id="PTHR21646:SF46">
    <property type="entry name" value="UBIQUITIN CARBOXYL-TERMINAL HYDROLASE"/>
    <property type="match status" value="1"/>
</dbReference>
<dbReference type="PROSITE" id="PS50235">
    <property type="entry name" value="USP_3"/>
    <property type="match status" value="1"/>
</dbReference>
<dbReference type="InterPro" id="IPR038765">
    <property type="entry name" value="Papain-like_cys_pep_sf"/>
</dbReference>
<feature type="region of interest" description="Disordered" evidence="1">
    <location>
        <begin position="23"/>
        <end position="55"/>
    </location>
</feature>
<proteinExistence type="predicted"/>
<feature type="region of interest" description="Disordered" evidence="1">
    <location>
        <begin position="147"/>
        <end position="171"/>
    </location>
</feature>
<dbReference type="GO" id="GO:0004843">
    <property type="term" value="F:cysteine-type deubiquitinase activity"/>
    <property type="evidence" value="ECO:0007669"/>
    <property type="project" value="InterPro"/>
</dbReference>
<keyword evidence="4" id="KW-1185">Reference proteome</keyword>
<sequence length="502" mass="58252">MGCCASKRDNPLKFIRIGKSRSIEENSISKSDAGNNSNTGSVESTQTQSIKEMAPPRHLKKISPPLRELIAERKTQELSGSPKIKIDCECKSTNSQIDSDLQEFTQWEFSNNYSNESRFLEGNKNNSKTQGMNIFKNSRAKVNKENIKAHGRKEQKKLELDNKSFQDKDTRRVSQKTNKVLKSSSLDKCHFRPKGITNPYYDCFINSVLQALFGVHEFILYFCAKELFKDNSKHLLNNNCFVEDSNRNQELSKNLKELMLEYFSDEPGPISNSAFRKLFDKEYPPSQQHDACQFIMHLFEHLQKEHDPPSGTFVSSGHKNGKEAWKRYAKSHTSIIDQLFIGMYQTVFTCEGCHEQVINYEEFNSIPINCYEMEENKGFEEWRDFTKFEDSQILCKTCKSLRNCTIQKKIIKFPKYLILSFQRLDPFTSSKIISKINFPTQFSPKYTLLSCIHHSGTLTSGHYTAMCKRNSEWFHLDDCTFTKISRKKIQTSDAYILLYEQQ</sequence>
<feature type="domain" description="USP" evidence="2">
    <location>
        <begin position="194"/>
        <end position="502"/>
    </location>
</feature>
<reference evidence="3" key="1">
    <citation type="submission" date="2023-07" db="EMBL/GenBank/DDBJ databases">
        <authorList>
            <consortium name="AG Swart"/>
            <person name="Singh M."/>
            <person name="Singh A."/>
            <person name="Seah K."/>
            <person name="Emmerich C."/>
        </authorList>
    </citation>
    <scope>NUCLEOTIDE SEQUENCE</scope>
    <source>
        <strain evidence="3">DP1</strain>
    </source>
</reference>
<dbReference type="Gene3D" id="3.90.70.10">
    <property type="entry name" value="Cysteine proteinases"/>
    <property type="match status" value="1"/>
</dbReference>
<gene>
    <name evidence="3" type="ORF">ECRASSUSDP1_LOCUS7176</name>
</gene>